<feature type="transmembrane region" description="Helical" evidence="1">
    <location>
        <begin position="198"/>
        <end position="220"/>
    </location>
</feature>
<dbReference type="OrthoDB" id="9805022at2"/>
<protein>
    <submittedName>
        <fullName evidence="2">ABC transporter, permease</fullName>
    </submittedName>
</protein>
<dbReference type="GO" id="GO:0005548">
    <property type="term" value="F:phospholipid transporter activity"/>
    <property type="evidence" value="ECO:0007669"/>
    <property type="project" value="TreeGrafter"/>
</dbReference>
<feature type="transmembrane region" description="Helical" evidence="1">
    <location>
        <begin position="61"/>
        <end position="81"/>
    </location>
</feature>
<evidence type="ECO:0000313" key="2">
    <source>
        <dbReference type="EMBL" id="BAI80939.1"/>
    </source>
</evidence>
<organism evidence="2 3">
    <name type="scientific">Deferribacter desulfuricans (strain DSM 14783 / JCM 11476 / NBRC 101012 / SSM1)</name>
    <dbReference type="NCBI Taxonomy" id="639282"/>
    <lineage>
        <taxon>Bacteria</taxon>
        <taxon>Pseudomonadati</taxon>
        <taxon>Deferribacterota</taxon>
        <taxon>Deferribacteres</taxon>
        <taxon>Deferribacterales</taxon>
        <taxon>Deferribacteraceae</taxon>
        <taxon>Deferribacter</taxon>
    </lineage>
</organism>
<dbReference type="PANTHER" id="PTHR30188:SF4">
    <property type="entry name" value="PROTEIN TRIGALACTOSYLDIACYLGLYCEROL 1, CHLOROPLASTIC"/>
    <property type="match status" value="1"/>
</dbReference>
<dbReference type="InterPro" id="IPR030802">
    <property type="entry name" value="Permease_MalE"/>
</dbReference>
<dbReference type="PANTHER" id="PTHR30188">
    <property type="entry name" value="ABC TRANSPORTER PERMEASE PROTEIN-RELATED"/>
    <property type="match status" value="1"/>
</dbReference>
<dbReference type="KEGG" id="ddf:DEFDS_1479"/>
<name>D3PEB6_DEFDS</name>
<dbReference type="eggNOG" id="COG0767">
    <property type="taxonomic scope" value="Bacteria"/>
</dbReference>
<keyword evidence="1" id="KW-0812">Transmembrane</keyword>
<dbReference type="HOGENOM" id="CLU_045686_3_0_0"/>
<dbReference type="Proteomes" id="UP000001520">
    <property type="component" value="Chromosome"/>
</dbReference>
<dbReference type="EMBL" id="AP011529">
    <property type="protein sequence ID" value="BAI80939.1"/>
    <property type="molecule type" value="Genomic_DNA"/>
</dbReference>
<keyword evidence="3" id="KW-1185">Reference proteome</keyword>
<dbReference type="GO" id="GO:0043190">
    <property type="term" value="C:ATP-binding cassette (ABC) transporter complex"/>
    <property type="evidence" value="ECO:0007669"/>
    <property type="project" value="InterPro"/>
</dbReference>
<proteinExistence type="predicted"/>
<reference evidence="2 3" key="1">
    <citation type="journal article" date="2010" name="DNA Res.">
        <title>Bacterial lifestyle in a deep-sea hydrothermal vent chimney revealed by the genome sequence of the thermophilic bacterium Deferribacter desulfuricans SSM1.</title>
        <authorList>
            <person name="Takaki Y."/>
            <person name="Shimamura S."/>
            <person name="Nakagawa S."/>
            <person name="Fukuhara Y."/>
            <person name="Horikawa H."/>
            <person name="Ankai A."/>
            <person name="Harada T."/>
            <person name="Hosoyama A."/>
            <person name="Oguchi A."/>
            <person name="Fukui S."/>
            <person name="Fujita N."/>
            <person name="Takami H."/>
            <person name="Takai K."/>
        </authorList>
    </citation>
    <scope>NUCLEOTIDE SEQUENCE [LARGE SCALE GENOMIC DNA]</scope>
    <source>
        <strain evidence="3">DSM 14783 / JCM 11476 / NBRC 101012 / SSM1</strain>
    </source>
</reference>
<feature type="transmembrane region" description="Helical" evidence="1">
    <location>
        <begin position="93"/>
        <end position="113"/>
    </location>
</feature>
<evidence type="ECO:0000256" key="1">
    <source>
        <dbReference type="SAM" id="Phobius"/>
    </source>
</evidence>
<gene>
    <name evidence="2" type="ordered locus">DEFDS_1479</name>
</gene>
<evidence type="ECO:0000313" key="3">
    <source>
        <dbReference type="Proteomes" id="UP000001520"/>
    </source>
</evidence>
<dbReference type="Pfam" id="PF02405">
    <property type="entry name" value="MlaE"/>
    <property type="match status" value="1"/>
</dbReference>
<feature type="transmembrane region" description="Helical" evidence="1">
    <location>
        <begin position="240"/>
        <end position="257"/>
    </location>
</feature>
<keyword evidence="1" id="KW-0472">Membrane</keyword>
<keyword evidence="1" id="KW-1133">Transmembrane helix</keyword>
<sequence>MKNFIESLGSYVVGFFLFLQNYIIFSLQILKSLFKFNLFNKAIFSVYLRQVYFTGVQILPIYIFISLIFGIALVGILSKLLIDLGIYNELGKLLVLLIVRELGPLVTVILLSLRSSTAVGAEISVMKLSGEIETLTFFEIDPLIYLFLPRVLAGLTCMVSLSIFFSFVSITGGYLLISFKLGITFDYLMKLIFDYISISDIAAFFYKTIMFGFFLMSIPIFSALSVKKANTEIPISLLKGMMRLFFAIVFVELTGAII</sequence>
<dbReference type="STRING" id="639282.DEFDS_1479"/>
<accession>D3PEB6</accession>
<feature type="transmembrane region" description="Helical" evidence="1">
    <location>
        <begin position="12"/>
        <end position="30"/>
    </location>
</feature>
<feature type="transmembrane region" description="Helical" evidence="1">
    <location>
        <begin position="151"/>
        <end position="177"/>
    </location>
</feature>
<dbReference type="RefSeq" id="WP_013008185.1">
    <property type="nucleotide sequence ID" value="NC_013939.1"/>
</dbReference>
<dbReference type="AlphaFoldDB" id="D3PEB6"/>